<dbReference type="RefSeq" id="XP_013786140.1">
    <property type="nucleotide sequence ID" value="XM_013930686.2"/>
</dbReference>
<dbReference type="InterPro" id="IPR019189">
    <property type="entry name" value="Ribosomal_mL41"/>
</dbReference>
<comment type="similarity">
    <text evidence="2">Belongs to the mitochondrion-specific ribosomal protein mL41 family.</text>
</comment>
<evidence type="ECO:0000256" key="4">
    <source>
        <dbReference type="ARBA" id="ARBA00022980"/>
    </source>
</evidence>
<organism evidence="7 8">
    <name type="scientific">Limulus polyphemus</name>
    <name type="common">Atlantic horseshoe crab</name>
    <dbReference type="NCBI Taxonomy" id="6850"/>
    <lineage>
        <taxon>Eukaryota</taxon>
        <taxon>Metazoa</taxon>
        <taxon>Ecdysozoa</taxon>
        <taxon>Arthropoda</taxon>
        <taxon>Chelicerata</taxon>
        <taxon>Merostomata</taxon>
        <taxon>Xiphosura</taxon>
        <taxon>Limulidae</taxon>
        <taxon>Limulus</taxon>
    </lineage>
</organism>
<evidence type="ECO:0000256" key="3">
    <source>
        <dbReference type="ARBA" id="ARBA00022946"/>
    </source>
</evidence>
<keyword evidence="5" id="KW-0496">Mitochondrion</keyword>
<evidence type="ECO:0000313" key="8">
    <source>
        <dbReference type="RefSeq" id="XP_013786140.1"/>
    </source>
</evidence>
<evidence type="ECO:0000256" key="2">
    <source>
        <dbReference type="ARBA" id="ARBA00010152"/>
    </source>
</evidence>
<name>A0ABM1BPG8_LIMPO</name>
<keyword evidence="3" id="KW-0809">Transit peptide</keyword>
<dbReference type="GeneID" id="106470156"/>
<dbReference type="Proteomes" id="UP000694941">
    <property type="component" value="Unplaced"/>
</dbReference>
<dbReference type="PANTHER" id="PTHR21338">
    <property type="entry name" value="MITOCHONDRIAL RIBOSOMAL PROTEIN L41"/>
    <property type="match status" value="1"/>
</dbReference>
<reference evidence="8" key="1">
    <citation type="submission" date="2025-08" db="UniProtKB">
        <authorList>
            <consortium name="RefSeq"/>
        </authorList>
    </citation>
    <scope>IDENTIFICATION</scope>
    <source>
        <tissue evidence="8">Muscle</tissue>
    </source>
</reference>
<keyword evidence="4" id="KW-0689">Ribosomal protein</keyword>
<sequence>MASSANVRVFLKLTNVTNGFNQRRCISQSCALYGKRNFRKFTMPNKRGTKEYKAKLSELDLVDHRGVRMTGSKHEMAFKQYPEMIPELIVPDLTNCELKPYISYQAPDVTQGEFTARDLFNVIYSKKIIDDYEAGKLDNAGNPLAPSEEEKMTAEEAKIKARMTGSDIFSDDDETLVSSEH</sequence>
<evidence type="ECO:0000256" key="5">
    <source>
        <dbReference type="ARBA" id="ARBA00023128"/>
    </source>
</evidence>
<dbReference type="Pfam" id="PF09809">
    <property type="entry name" value="MRP-L27"/>
    <property type="match status" value="1"/>
</dbReference>
<keyword evidence="7" id="KW-1185">Reference proteome</keyword>
<proteinExistence type="inferred from homology"/>
<comment type="subcellular location">
    <subcellularLocation>
        <location evidence="1">Mitochondrion</location>
    </subcellularLocation>
</comment>
<keyword evidence="6" id="KW-0687">Ribonucleoprotein</keyword>
<gene>
    <name evidence="8" type="primary">LOC106470156</name>
</gene>
<accession>A0ABM1BPG8</accession>
<evidence type="ECO:0000256" key="6">
    <source>
        <dbReference type="ARBA" id="ARBA00023274"/>
    </source>
</evidence>
<dbReference type="PANTHER" id="PTHR21338:SF0">
    <property type="entry name" value="LARGE RIBOSOMAL SUBUNIT PROTEIN ML41"/>
    <property type="match status" value="1"/>
</dbReference>
<evidence type="ECO:0000313" key="7">
    <source>
        <dbReference type="Proteomes" id="UP000694941"/>
    </source>
</evidence>
<protein>
    <submittedName>
        <fullName evidence="8">39S ribosomal protein L41, mitochondrial-like</fullName>
    </submittedName>
</protein>
<evidence type="ECO:0000256" key="1">
    <source>
        <dbReference type="ARBA" id="ARBA00004173"/>
    </source>
</evidence>